<dbReference type="InterPro" id="IPR035281">
    <property type="entry name" value="DUF5359"/>
</dbReference>
<protein>
    <submittedName>
        <fullName evidence="2">YpfB family protein</fullName>
    </submittedName>
</protein>
<name>A0A9E8M225_9BACI</name>
<keyword evidence="3" id="KW-1185">Reference proteome</keyword>
<evidence type="ECO:0000313" key="2">
    <source>
        <dbReference type="EMBL" id="WAA13776.1"/>
    </source>
</evidence>
<evidence type="ECO:0000313" key="3">
    <source>
        <dbReference type="Proteomes" id="UP001164726"/>
    </source>
</evidence>
<dbReference type="Proteomes" id="UP001164726">
    <property type="component" value="Chromosome"/>
</dbReference>
<dbReference type="EMBL" id="CP106877">
    <property type="protein sequence ID" value="WAA13776.1"/>
    <property type="molecule type" value="Genomic_DNA"/>
</dbReference>
<dbReference type="RefSeq" id="WP_275421983.1">
    <property type="nucleotide sequence ID" value="NZ_CP106877.1"/>
</dbReference>
<keyword evidence="1" id="KW-0472">Membrane</keyword>
<organism evidence="2 3">
    <name type="scientific">Fervidibacillus halotolerans</name>
    <dbReference type="NCBI Taxonomy" id="2980027"/>
    <lineage>
        <taxon>Bacteria</taxon>
        <taxon>Bacillati</taxon>
        <taxon>Bacillota</taxon>
        <taxon>Bacilli</taxon>
        <taxon>Bacillales</taxon>
        <taxon>Bacillaceae</taxon>
        <taxon>Fervidibacillus</taxon>
    </lineage>
</organism>
<feature type="transmembrane region" description="Helical" evidence="1">
    <location>
        <begin position="12"/>
        <end position="31"/>
    </location>
</feature>
<reference evidence="2" key="1">
    <citation type="submission" date="2022-09" db="EMBL/GenBank/DDBJ databases">
        <title>Complete Genomes of Fervidibacillus albus and Fervidibacillus halotolerans isolated from tidal flat sediments.</title>
        <authorList>
            <person name="Kwon K.K."/>
            <person name="Yang S.-H."/>
            <person name="Park M.J."/>
            <person name="Oh H.-M."/>
        </authorList>
    </citation>
    <scope>NUCLEOTIDE SEQUENCE</scope>
    <source>
        <strain evidence="2">MEBiC13594</strain>
    </source>
</reference>
<sequence length="59" mass="7092">MKRMEGILKKVIVIQFIFLLLTQIFLHHFHFLPELNHIVLYEGVNRNNHEKVVQTLNQP</sequence>
<dbReference type="Pfam" id="PF17313">
    <property type="entry name" value="DUF5359"/>
    <property type="match status" value="1"/>
</dbReference>
<accession>A0A9E8M225</accession>
<evidence type="ECO:0000256" key="1">
    <source>
        <dbReference type="SAM" id="Phobius"/>
    </source>
</evidence>
<keyword evidence="1" id="KW-0812">Transmembrane</keyword>
<dbReference type="AlphaFoldDB" id="A0A9E8M225"/>
<dbReference type="KEGG" id="fhl:OE105_06665"/>
<gene>
    <name evidence="2" type="ORF">OE105_06665</name>
</gene>
<keyword evidence="1" id="KW-1133">Transmembrane helix</keyword>
<proteinExistence type="predicted"/>